<dbReference type="InterPro" id="IPR005122">
    <property type="entry name" value="Uracil-DNA_glycosylase-like"/>
</dbReference>
<keyword evidence="7 9" id="KW-0378">Hydrolase</keyword>
<evidence type="ECO:0000313" key="14">
    <source>
        <dbReference type="Proteomes" id="UP000243413"/>
    </source>
</evidence>
<sequence length="230" mass="25393">MAERRVELEPGWLAALGGEFEQPYMQSLRSFLQAEKAAGKQIFPPGPLIFNALNSTPLDHVKVVILGQDPYHGPGQAHGLSFSVPPGVRQPPSLKNMLKELERDLGLPIPAHGCLQSWAEQGVLLLNSVLTVEQANAGSHSNRGWEVFTTKVIEAVNRHHQHCVFMLWGSYAQRKGQQIDAERHCILKSVHPSPLSAHRGFIGNGHFSAANDYLVKHGMTPVDWRLPAVE</sequence>
<dbReference type="InterPro" id="IPR018085">
    <property type="entry name" value="Ura-DNA_Glyclase_AS"/>
</dbReference>
<dbReference type="STRING" id="472181.SAMN05216271_3379"/>
<protein>
    <recommendedName>
        <fullName evidence="5 9">Uracil-DNA glycosylase</fullName>
        <shortName evidence="9">UDG</shortName>
        <ecNumber evidence="4 9">3.2.2.27</ecNumber>
    </recommendedName>
</protein>
<dbReference type="FunFam" id="3.40.470.10:FF:000001">
    <property type="entry name" value="Uracil-DNA glycosylase"/>
    <property type="match status" value="1"/>
</dbReference>
<organism evidence="13 14">
    <name type="scientific">Halopseudomonas sabulinigri</name>
    <dbReference type="NCBI Taxonomy" id="472181"/>
    <lineage>
        <taxon>Bacteria</taxon>
        <taxon>Pseudomonadati</taxon>
        <taxon>Pseudomonadota</taxon>
        <taxon>Gammaproteobacteria</taxon>
        <taxon>Pseudomonadales</taxon>
        <taxon>Pseudomonadaceae</taxon>
        <taxon>Halopseudomonas</taxon>
    </lineage>
</organism>
<dbReference type="PANTHER" id="PTHR11264">
    <property type="entry name" value="URACIL-DNA GLYCOSYLASE"/>
    <property type="match status" value="1"/>
</dbReference>
<evidence type="ECO:0000256" key="1">
    <source>
        <dbReference type="ARBA" id="ARBA00001400"/>
    </source>
</evidence>
<keyword evidence="9" id="KW-0963">Cytoplasm</keyword>
<evidence type="ECO:0000256" key="5">
    <source>
        <dbReference type="ARBA" id="ARBA00018429"/>
    </source>
</evidence>
<comment type="catalytic activity">
    <reaction evidence="1 9 11">
        <text>Hydrolyzes single-stranded DNA or mismatched double-stranded DNA and polynucleotides, releasing free uracil.</text>
        <dbReference type="EC" id="3.2.2.27"/>
    </reaction>
</comment>
<dbReference type="EMBL" id="LT629763">
    <property type="protein sequence ID" value="SDT02247.1"/>
    <property type="molecule type" value="Genomic_DNA"/>
</dbReference>
<dbReference type="InterPro" id="IPR036895">
    <property type="entry name" value="Uracil-DNA_glycosylase-like_sf"/>
</dbReference>
<dbReference type="Pfam" id="PF03167">
    <property type="entry name" value="UDG"/>
    <property type="match status" value="1"/>
</dbReference>
<dbReference type="SMART" id="SM00987">
    <property type="entry name" value="UreE_C"/>
    <property type="match status" value="1"/>
</dbReference>
<accession>A0A1H1WYN2</accession>
<feature type="domain" description="Uracil-DNA glycosylase-like" evidence="12">
    <location>
        <begin position="54"/>
        <end position="214"/>
    </location>
</feature>
<dbReference type="NCBIfam" id="NF003589">
    <property type="entry name" value="PRK05254.1-2"/>
    <property type="match status" value="1"/>
</dbReference>
<comment type="function">
    <text evidence="2 9 11">Excises uracil residues from the DNA which can arise as a result of misincorporation of dUMP residues by DNA polymerase or due to deamination of cytosine.</text>
</comment>
<feature type="active site" description="Proton acceptor" evidence="9 10">
    <location>
        <position position="69"/>
    </location>
</feature>
<dbReference type="RefSeq" id="WP_092287994.1">
    <property type="nucleotide sequence ID" value="NZ_LT629763.1"/>
</dbReference>
<dbReference type="SMART" id="SM00986">
    <property type="entry name" value="UDG"/>
    <property type="match status" value="1"/>
</dbReference>
<evidence type="ECO:0000256" key="8">
    <source>
        <dbReference type="ARBA" id="ARBA00023204"/>
    </source>
</evidence>
<name>A0A1H1WYN2_9GAMM</name>
<dbReference type="PANTHER" id="PTHR11264:SF0">
    <property type="entry name" value="URACIL-DNA GLYCOSYLASE"/>
    <property type="match status" value="1"/>
</dbReference>
<evidence type="ECO:0000256" key="10">
    <source>
        <dbReference type="PROSITE-ProRule" id="PRU10072"/>
    </source>
</evidence>
<evidence type="ECO:0000256" key="6">
    <source>
        <dbReference type="ARBA" id="ARBA00022763"/>
    </source>
</evidence>
<keyword evidence="8 9" id="KW-0234">DNA repair</keyword>
<dbReference type="SUPFAM" id="SSF52141">
    <property type="entry name" value="Uracil-DNA glycosylase-like"/>
    <property type="match status" value="1"/>
</dbReference>
<dbReference type="NCBIfam" id="NF003588">
    <property type="entry name" value="PRK05254.1-1"/>
    <property type="match status" value="1"/>
</dbReference>
<evidence type="ECO:0000256" key="9">
    <source>
        <dbReference type="HAMAP-Rule" id="MF_00148"/>
    </source>
</evidence>
<dbReference type="HAMAP" id="MF_00148">
    <property type="entry name" value="UDG"/>
    <property type="match status" value="1"/>
</dbReference>
<evidence type="ECO:0000256" key="4">
    <source>
        <dbReference type="ARBA" id="ARBA00012030"/>
    </source>
</evidence>
<evidence type="ECO:0000256" key="3">
    <source>
        <dbReference type="ARBA" id="ARBA00008184"/>
    </source>
</evidence>
<dbReference type="Proteomes" id="UP000243413">
    <property type="component" value="Chromosome I"/>
</dbReference>
<evidence type="ECO:0000256" key="2">
    <source>
        <dbReference type="ARBA" id="ARBA00002631"/>
    </source>
</evidence>
<evidence type="ECO:0000256" key="11">
    <source>
        <dbReference type="RuleBase" id="RU003780"/>
    </source>
</evidence>
<comment type="subcellular location">
    <subcellularLocation>
        <location evidence="9">Cytoplasm</location>
    </subcellularLocation>
</comment>
<evidence type="ECO:0000259" key="12">
    <source>
        <dbReference type="SMART" id="SM00986"/>
    </source>
</evidence>
<dbReference type="InterPro" id="IPR002043">
    <property type="entry name" value="UDG_fam1"/>
</dbReference>
<keyword evidence="6 9" id="KW-0227">DNA damage</keyword>
<reference evidence="14" key="1">
    <citation type="submission" date="2016-10" db="EMBL/GenBank/DDBJ databases">
        <authorList>
            <person name="Varghese N."/>
            <person name="Submissions S."/>
        </authorList>
    </citation>
    <scope>NUCLEOTIDE SEQUENCE [LARGE SCALE GENOMIC DNA]</scope>
    <source>
        <strain evidence="14">JCM 14963</strain>
    </source>
</reference>
<gene>
    <name evidence="9" type="primary">ung</name>
    <name evidence="13" type="ORF">SAMN05216271_3379</name>
</gene>
<dbReference type="NCBIfam" id="NF003592">
    <property type="entry name" value="PRK05254.1-5"/>
    <property type="match status" value="1"/>
</dbReference>
<dbReference type="Gene3D" id="3.40.470.10">
    <property type="entry name" value="Uracil-DNA glycosylase-like domain"/>
    <property type="match status" value="1"/>
</dbReference>
<dbReference type="EC" id="3.2.2.27" evidence="4 9"/>
<dbReference type="OrthoDB" id="9804372at2"/>
<evidence type="ECO:0000313" key="13">
    <source>
        <dbReference type="EMBL" id="SDT02247.1"/>
    </source>
</evidence>
<dbReference type="PROSITE" id="PS00130">
    <property type="entry name" value="U_DNA_GLYCOSYLASE"/>
    <property type="match status" value="1"/>
</dbReference>
<dbReference type="CDD" id="cd10027">
    <property type="entry name" value="UDG-F1-like"/>
    <property type="match status" value="1"/>
</dbReference>
<dbReference type="NCBIfam" id="TIGR00628">
    <property type="entry name" value="ung"/>
    <property type="match status" value="1"/>
</dbReference>
<dbReference type="AlphaFoldDB" id="A0A1H1WYN2"/>
<dbReference type="NCBIfam" id="NF003591">
    <property type="entry name" value="PRK05254.1-4"/>
    <property type="match status" value="1"/>
</dbReference>
<dbReference type="GO" id="GO:0004844">
    <property type="term" value="F:uracil DNA N-glycosylase activity"/>
    <property type="evidence" value="ECO:0007669"/>
    <property type="project" value="UniProtKB-UniRule"/>
</dbReference>
<dbReference type="GO" id="GO:0005737">
    <property type="term" value="C:cytoplasm"/>
    <property type="evidence" value="ECO:0007669"/>
    <property type="project" value="UniProtKB-SubCell"/>
</dbReference>
<evidence type="ECO:0000256" key="7">
    <source>
        <dbReference type="ARBA" id="ARBA00022801"/>
    </source>
</evidence>
<comment type="similarity">
    <text evidence="3 9 11">Belongs to the uracil-DNA glycosylase (UDG) superfamily. UNG family.</text>
</comment>
<proteinExistence type="inferred from homology"/>
<dbReference type="GO" id="GO:0097510">
    <property type="term" value="P:base-excision repair, AP site formation via deaminated base removal"/>
    <property type="evidence" value="ECO:0007669"/>
    <property type="project" value="TreeGrafter"/>
</dbReference>